<name>A0AA38WKH4_9ASTR</name>
<dbReference type="EMBL" id="JARYMX010000004">
    <property type="protein sequence ID" value="KAJ9553144.1"/>
    <property type="molecule type" value="Genomic_DNA"/>
</dbReference>
<keyword evidence="6" id="KW-1185">Reference proteome</keyword>
<comment type="similarity">
    <text evidence="2">Belongs to the JARID1 histone demethylase family.</text>
</comment>
<accession>A0AA38WKH4</accession>
<dbReference type="GO" id="GO:0000785">
    <property type="term" value="C:chromatin"/>
    <property type="evidence" value="ECO:0007669"/>
    <property type="project" value="TreeGrafter"/>
</dbReference>
<dbReference type="GO" id="GO:0000118">
    <property type="term" value="C:histone deacetylase complex"/>
    <property type="evidence" value="ECO:0007669"/>
    <property type="project" value="TreeGrafter"/>
</dbReference>
<dbReference type="GO" id="GO:0006357">
    <property type="term" value="P:regulation of transcription by RNA polymerase II"/>
    <property type="evidence" value="ECO:0007669"/>
    <property type="project" value="TreeGrafter"/>
</dbReference>
<organism evidence="5 6">
    <name type="scientific">Centaurea solstitialis</name>
    <name type="common">yellow star-thistle</name>
    <dbReference type="NCBI Taxonomy" id="347529"/>
    <lineage>
        <taxon>Eukaryota</taxon>
        <taxon>Viridiplantae</taxon>
        <taxon>Streptophyta</taxon>
        <taxon>Embryophyta</taxon>
        <taxon>Tracheophyta</taxon>
        <taxon>Spermatophyta</taxon>
        <taxon>Magnoliopsida</taxon>
        <taxon>eudicotyledons</taxon>
        <taxon>Gunneridae</taxon>
        <taxon>Pentapetalae</taxon>
        <taxon>asterids</taxon>
        <taxon>campanulids</taxon>
        <taxon>Asterales</taxon>
        <taxon>Asteraceae</taxon>
        <taxon>Carduoideae</taxon>
        <taxon>Cardueae</taxon>
        <taxon>Centaureinae</taxon>
        <taxon>Centaurea</taxon>
    </lineage>
</organism>
<dbReference type="GO" id="GO:0046872">
    <property type="term" value="F:metal ion binding"/>
    <property type="evidence" value="ECO:0007669"/>
    <property type="project" value="UniProtKB-KW"/>
</dbReference>
<evidence type="ECO:0000256" key="2">
    <source>
        <dbReference type="ARBA" id="ARBA00006801"/>
    </source>
</evidence>
<protein>
    <submittedName>
        <fullName evidence="5">Uncharacterized protein</fullName>
    </submittedName>
</protein>
<dbReference type="PANTHER" id="PTHR12549">
    <property type="entry name" value="JMJC DOMAIN-CONTAINING HISTONE DEMETHYLATION PROTEIN"/>
    <property type="match status" value="1"/>
</dbReference>
<comment type="caution">
    <text evidence="5">The sequence shown here is derived from an EMBL/GenBank/DDBJ whole genome shotgun (WGS) entry which is preliminary data.</text>
</comment>
<keyword evidence="3" id="KW-0479">Metal-binding</keyword>
<evidence type="ECO:0000256" key="4">
    <source>
        <dbReference type="ARBA" id="ARBA00023242"/>
    </source>
</evidence>
<dbReference type="Proteomes" id="UP001172457">
    <property type="component" value="Chromosome 4"/>
</dbReference>
<proteinExistence type="inferred from homology"/>
<reference evidence="5" key="1">
    <citation type="submission" date="2023-03" db="EMBL/GenBank/DDBJ databases">
        <title>Chromosome-scale reference genome and RAD-based genetic map of yellow starthistle (Centaurea solstitialis) reveal putative structural variation and QTLs associated with invader traits.</title>
        <authorList>
            <person name="Reatini B."/>
            <person name="Cang F.A."/>
            <person name="Jiang Q."/>
            <person name="Mckibben M.T.W."/>
            <person name="Barker M.S."/>
            <person name="Rieseberg L.H."/>
            <person name="Dlugosch K.M."/>
        </authorList>
    </citation>
    <scope>NUCLEOTIDE SEQUENCE</scope>
    <source>
        <strain evidence="5">CAN-66</strain>
        <tissue evidence="5">Leaf</tissue>
    </source>
</reference>
<dbReference type="GO" id="GO:0003712">
    <property type="term" value="F:transcription coregulator activity"/>
    <property type="evidence" value="ECO:0007669"/>
    <property type="project" value="TreeGrafter"/>
</dbReference>
<evidence type="ECO:0000313" key="5">
    <source>
        <dbReference type="EMBL" id="KAJ9553144.1"/>
    </source>
</evidence>
<gene>
    <name evidence="5" type="ORF">OSB04_017189</name>
</gene>
<dbReference type="AlphaFoldDB" id="A0AA38WKH4"/>
<keyword evidence="4" id="KW-0539">Nucleus</keyword>
<dbReference type="InterPro" id="IPR045109">
    <property type="entry name" value="LSDs-like"/>
</dbReference>
<evidence type="ECO:0000256" key="1">
    <source>
        <dbReference type="ARBA" id="ARBA00004123"/>
    </source>
</evidence>
<evidence type="ECO:0000313" key="6">
    <source>
        <dbReference type="Proteomes" id="UP001172457"/>
    </source>
</evidence>
<sequence length="276" mass="30803">MCSNLLSSLEDLLPRLNISYSKISTAMLYALLENISTRPKKEDPASHLQHQVLYLRGRKSCRIPSSKRDFSLLFPPPLAGYLLLIRDYSLITKKVPVSSPSPSPYWPISSALHHSKYIMFLGCAPTEGEKYQRSEPQKGAQLTEEIYGKLHVMMMIECTEVAPVLIALMRSVSTAVANSETVSSLEVPKPNLLSTVPENSQLQGADDAKGQFFRPTLKRRHFIADNSLDFPVWRANSDGSVPCPPKARGGCGIGMLELRRIFEANWVEELVEKARS</sequence>
<dbReference type="GO" id="GO:0031490">
    <property type="term" value="F:chromatin DNA binding"/>
    <property type="evidence" value="ECO:0007669"/>
    <property type="project" value="TreeGrafter"/>
</dbReference>
<dbReference type="PANTHER" id="PTHR12549:SF38">
    <property type="entry name" value="JMJC DOMAIN-CONTAINING HISTONE DEMETHYLASE 2, ISOFORM A"/>
    <property type="match status" value="1"/>
</dbReference>
<comment type="subcellular location">
    <subcellularLocation>
        <location evidence="1">Nucleus</location>
    </subcellularLocation>
</comment>
<dbReference type="GO" id="GO:0032454">
    <property type="term" value="F:histone H3K9 demethylase activity"/>
    <property type="evidence" value="ECO:0007669"/>
    <property type="project" value="InterPro"/>
</dbReference>
<evidence type="ECO:0000256" key="3">
    <source>
        <dbReference type="ARBA" id="ARBA00022723"/>
    </source>
</evidence>